<dbReference type="Pfam" id="PF00975">
    <property type="entry name" value="Thioesterase"/>
    <property type="match status" value="1"/>
</dbReference>
<dbReference type="Gene3D" id="3.30.559.10">
    <property type="entry name" value="Chloramphenicol acetyltransferase-like domain"/>
    <property type="match status" value="2"/>
</dbReference>
<organism evidence="5 6">
    <name type="scientific">Undibacterium curvum</name>
    <dbReference type="NCBI Taxonomy" id="2762294"/>
    <lineage>
        <taxon>Bacteria</taxon>
        <taxon>Pseudomonadati</taxon>
        <taxon>Pseudomonadota</taxon>
        <taxon>Betaproteobacteria</taxon>
        <taxon>Burkholderiales</taxon>
        <taxon>Oxalobacteraceae</taxon>
        <taxon>Undibacterium</taxon>
    </lineage>
</organism>
<dbReference type="InterPro" id="IPR001242">
    <property type="entry name" value="Condensation_dom"/>
</dbReference>
<dbReference type="SUPFAM" id="SSF47336">
    <property type="entry name" value="ACP-like"/>
    <property type="match status" value="2"/>
</dbReference>
<evidence type="ECO:0000256" key="3">
    <source>
        <dbReference type="ARBA" id="ARBA00022553"/>
    </source>
</evidence>
<dbReference type="Pfam" id="PF00550">
    <property type="entry name" value="PP-binding"/>
    <property type="match status" value="2"/>
</dbReference>
<keyword evidence="2" id="KW-0596">Phosphopantetheine</keyword>
<dbReference type="Proteomes" id="UP000654304">
    <property type="component" value="Unassembled WGS sequence"/>
</dbReference>
<dbReference type="Gene3D" id="3.30.559.30">
    <property type="entry name" value="Nonribosomal peptide synthetase, condensation domain"/>
    <property type="match status" value="2"/>
</dbReference>
<evidence type="ECO:0000259" key="4">
    <source>
        <dbReference type="PROSITE" id="PS50075"/>
    </source>
</evidence>
<proteinExistence type="predicted"/>
<dbReference type="SUPFAM" id="SSF53474">
    <property type="entry name" value="alpha/beta-Hydrolases"/>
    <property type="match status" value="1"/>
</dbReference>
<gene>
    <name evidence="5" type="ORF">H8K43_11305</name>
</gene>
<dbReference type="EMBL" id="JACOGD010000005">
    <property type="protein sequence ID" value="MBC3932265.1"/>
    <property type="molecule type" value="Genomic_DNA"/>
</dbReference>
<dbReference type="Gene3D" id="2.30.38.10">
    <property type="entry name" value="Luciferase, Domain 3"/>
    <property type="match status" value="2"/>
</dbReference>
<dbReference type="CDD" id="cd05930">
    <property type="entry name" value="A_NRPS"/>
    <property type="match status" value="1"/>
</dbReference>
<dbReference type="InterPro" id="IPR010071">
    <property type="entry name" value="AA_adenyl_dom"/>
</dbReference>
<feature type="domain" description="Carrier" evidence="4">
    <location>
        <begin position="2152"/>
        <end position="2227"/>
    </location>
</feature>
<keyword evidence="3" id="KW-0597">Phosphoprotein</keyword>
<comment type="caution">
    <text evidence="5">The sequence shown here is derived from an EMBL/GenBank/DDBJ whole genome shotgun (WGS) entry which is preliminary data.</text>
</comment>
<feature type="domain" description="Carrier" evidence="4">
    <location>
        <begin position="1045"/>
        <end position="1119"/>
    </location>
</feature>
<name>A0ABR7A5T4_9BURK</name>
<evidence type="ECO:0000313" key="5">
    <source>
        <dbReference type="EMBL" id="MBC3932265.1"/>
    </source>
</evidence>
<dbReference type="InterPro" id="IPR009081">
    <property type="entry name" value="PP-bd_ACP"/>
</dbReference>
<evidence type="ECO:0000256" key="2">
    <source>
        <dbReference type="ARBA" id="ARBA00022450"/>
    </source>
</evidence>
<dbReference type="Gene3D" id="3.40.50.980">
    <property type="match status" value="4"/>
</dbReference>
<dbReference type="PANTHER" id="PTHR45527:SF1">
    <property type="entry name" value="FATTY ACID SYNTHASE"/>
    <property type="match status" value="1"/>
</dbReference>
<dbReference type="PROSITE" id="PS00455">
    <property type="entry name" value="AMP_BINDING"/>
    <property type="match status" value="2"/>
</dbReference>
<dbReference type="InterPro" id="IPR006162">
    <property type="entry name" value="Ppantetheine_attach_site"/>
</dbReference>
<dbReference type="InterPro" id="IPR045851">
    <property type="entry name" value="AMP-bd_C_sf"/>
</dbReference>
<comment type="cofactor">
    <cofactor evidence="1">
        <name>pantetheine 4'-phosphate</name>
        <dbReference type="ChEBI" id="CHEBI:47942"/>
    </cofactor>
</comment>
<dbReference type="InterPro" id="IPR020802">
    <property type="entry name" value="TesA-like"/>
</dbReference>
<dbReference type="InterPro" id="IPR020845">
    <property type="entry name" value="AMP-binding_CS"/>
</dbReference>
<dbReference type="SMART" id="SM00823">
    <property type="entry name" value="PKS_PP"/>
    <property type="match status" value="2"/>
</dbReference>
<dbReference type="Gene3D" id="3.30.300.30">
    <property type="match status" value="2"/>
</dbReference>
<dbReference type="Pfam" id="PF13193">
    <property type="entry name" value="AMP-binding_C"/>
    <property type="match status" value="2"/>
</dbReference>
<keyword evidence="6" id="KW-1185">Reference proteome</keyword>
<dbReference type="RefSeq" id="WP_186903931.1">
    <property type="nucleotide sequence ID" value="NZ_JACOGD010000005.1"/>
</dbReference>
<dbReference type="SUPFAM" id="SSF56801">
    <property type="entry name" value="Acetyl-CoA synthetase-like"/>
    <property type="match status" value="2"/>
</dbReference>
<dbReference type="InterPro" id="IPR020806">
    <property type="entry name" value="PKS_PP-bd"/>
</dbReference>
<dbReference type="PROSITE" id="PS00012">
    <property type="entry name" value="PHOSPHOPANTETHEINE"/>
    <property type="match status" value="1"/>
</dbReference>
<dbReference type="Pfam" id="PF00668">
    <property type="entry name" value="Condensation"/>
    <property type="match status" value="2"/>
</dbReference>
<dbReference type="InterPro" id="IPR023213">
    <property type="entry name" value="CAT-like_dom_sf"/>
</dbReference>
<reference evidence="5 6" key="1">
    <citation type="submission" date="2020-08" db="EMBL/GenBank/DDBJ databases">
        <title>Novel species isolated from subtropical streams in China.</title>
        <authorList>
            <person name="Lu H."/>
        </authorList>
    </citation>
    <scope>NUCLEOTIDE SEQUENCE [LARGE SCALE GENOMIC DNA]</scope>
    <source>
        <strain evidence="5 6">CY22W</strain>
    </source>
</reference>
<dbReference type="InterPro" id="IPR001031">
    <property type="entry name" value="Thioesterase"/>
</dbReference>
<protein>
    <submittedName>
        <fullName evidence="5">Amino acid adenylation domain-containing protein</fullName>
    </submittedName>
</protein>
<dbReference type="Gene3D" id="3.40.50.1820">
    <property type="entry name" value="alpha/beta hydrolase"/>
    <property type="match status" value="2"/>
</dbReference>
<dbReference type="PANTHER" id="PTHR45527">
    <property type="entry name" value="NONRIBOSOMAL PEPTIDE SYNTHETASE"/>
    <property type="match status" value="1"/>
</dbReference>
<accession>A0ABR7A5T4</accession>
<dbReference type="InterPro" id="IPR036736">
    <property type="entry name" value="ACP-like_sf"/>
</dbReference>
<dbReference type="SUPFAM" id="SSF52777">
    <property type="entry name" value="CoA-dependent acyltransferases"/>
    <property type="match status" value="4"/>
</dbReference>
<evidence type="ECO:0000256" key="1">
    <source>
        <dbReference type="ARBA" id="ARBA00001957"/>
    </source>
</evidence>
<dbReference type="CDD" id="cd17646">
    <property type="entry name" value="A_NRPS_AB3403-like"/>
    <property type="match status" value="1"/>
</dbReference>
<dbReference type="PROSITE" id="PS50075">
    <property type="entry name" value="CARRIER"/>
    <property type="match status" value="2"/>
</dbReference>
<dbReference type="SMART" id="SM00824">
    <property type="entry name" value="PKS_TE"/>
    <property type="match status" value="1"/>
</dbReference>
<dbReference type="InterPro" id="IPR029058">
    <property type="entry name" value="AB_hydrolase_fold"/>
</dbReference>
<dbReference type="NCBIfam" id="TIGR01733">
    <property type="entry name" value="AA-adenyl-dom"/>
    <property type="match status" value="2"/>
</dbReference>
<dbReference type="Pfam" id="PF00501">
    <property type="entry name" value="AMP-binding"/>
    <property type="match status" value="2"/>
</dbReference>
<sequence length="2511" mass="274973">MQQLSALPELQISNDSQFRDVPLTGTQQGIWLADQVSEHKNLYVISHYIALDAAVQINVLQQAIRQGLAEADTVTAVYTVSEAQSTSDVQLPLQRIRQALTADDISVPEVYDFRSLSDSKAQALQWMWTDTQAGLIADGTQPLYRQALFMVSDGAKSEVLWYQRYHHIMLDGYSFTALTRRIAAIYSALLSANPDALPASPFIAVDAVIAEHAAYQQSAQFETDRAFWQAYCSDLPVPLSLSRHPGAMQGTADLVLHQIRLPAPVLTALQRLIASLHARLTLADLLYGLLAVYLYRMTGQAQQSIGVPWMRRMGSVAIDAVAPVVNVLPLKLQMHAAMSWLDVAAQVRQAMAQVRKHQRYDAERIQRDLGWVGSAQKLYGALINYKMFDYRLDFAGLTGVTHHLATGPIDDIEFGIVMHQEQLTLELRADSARYQHQELCDHANRILQLLENCLQAPDSALARISLLTAQDQSNLAVYAQGPVIAHPADTANTAEPEASAQLCSIAEIFFRQAAQTPQAIALICGDQRLTFSELAMQVARLTRLLQQHGAGRGKAVAVALPRCADALIAMLAVLSSGASYLPLDLDYPSERIALMCEDACPLLVLSQCAVATELPAAIPRLDMDSAALRASLAALPGHAVCFSRDSRLAADDVAYVIFTSGSTGRPKGVMNTHGALLNLFLSHQSSVYQPAMDAVRRTSPGRMLRAAHTHSFSFDSSWLQIFWLLHGQELIVFDEEVRRDAYQLVQEVDRWQIDAMDLPPSFLAQMLNNGLMAEGRHALTLILIGGEAAPAALWQQLRAFPHLQAHNMYGPTEYTVDTLRAPLAASASQVIGRPIGNTTVHVLDACLQPVPLGVVGELYVSGQGLAQGYLARADLSATRFVANPFIQPEVGTANTGARMYRSGDLVRWNEAGYLEFIGRVDDQIKVRGYRVEIGEVENALSLLPGVESAVVLAESLNHSHRLIAYCVVPDTDMAEHAQHSADRDAIRSQISQKLLSELRSTLPDYMVPSALVVLPEFPRNVSGKVDRKRLPSPNAHMHLLSSDSAASSEQEKLLCQLMAKVLKLPHTGVDDDFFALGGDSISAIILCSELRQAGFELRPSAVFSQRTPRQMADKLGAVRSRQAVPELTRNAWALPAQQLADLQQRYGGFADAVPVLPLQKGMLFHAQMGDQASSYNAYTRLHFTGVMDGARLHRALNATLSRYPQLCGLFDMETGDEPVFLLPEEGTAAASNWPWQEIDLSGISETEQMLQLSAIEQQLLQRHHSGPEFGGLIQAALVHLHASQHVLILVIHHLVIDGWSTPLLLRDVFEAYRHQLPQLPALPTSYASLMRQLTQRDMQASWAKWRASLQQVQPTLLFEHVKPQAQVDECLVRLPAELTQQLMMELRQRGLTLNVLMQGIWAMVLSSLAGRDEVVFGSPVAGRSASIHGIDEQVGLFLNTLPVRVTLQAHRSLWEQLPAMQQQHSELMEHDGLGLAEILRIAAEAGAGGSGIPHTGNRNLFDTLLVVENYPDHAYLAQELDGCEGNSLTVSEIHNRGYSHYPLALLVIPGEELQLLVENRGALKDSAALAQRVLMLLRSLLAQPDLPLSRFSLQTAQEIAWLQQINATQHALAPATLRSALAAQALRSPQAIALVDAQHQLSYAETRYQVMNLAWDILRTGVQPGDIVAIALPRSVQLSIAIMAVIEAGAAYLPLDTGYPDERLAYMLDNASARLLITDGACHPRFATMKYAAQILVFDQLAAITEPSALPAIELALTPAHPAYLIYTSGTTGKPKGVLVSHHAIINRLEWMQHAYQLSTDDVVLQKTPCSFDVSVWEFFWPLMVGARLVMAAPDAHRDPAMLLRSIEQHGVTCMHFVPSMLAMFVRAVQEMRGLDQQQKAICSSLRLVFCSGEALSKSLAQEFAGCFKAGLHNLYGPTEAAVDVTYRPACGDLGEGGAGVPIGRPVWNTQLRVLDQYLRPVPPGSQGELYLCGAQLAMGYLGRADLSASRFVADPYADQLDGGQRMYRTGDVVRWLDSGEIEYLGRADDQIKIRGLRIELGEIESLLLTLPDVNAAVVHAMTLNNTSAATGNEDQRQLVAYLVMAQGAELDSLRIQTYLQQHLPLHMVPVAFVALPQLPLSANGKLDRKALAQPALVRAALSEDQERQGSLPAPGLEMRLAQIFARVLNLDQVYVDENFFHIGGHSLLAMRLASEIRRDLQRPVTVGQIMAAPTVAKLAAQLNQDVMLNDFGNQGFDHLLYLREAQGTPLFCFYPGSGFAWQYSVLSRYLNSGQAIIGLQSPRPGGLIASSPTMQVLIDAQLDIIRKVQAQGPYFLLGYSLGGTVAYGVAARLRALGETVSFLGLLDTYPAEVHDWSDPQGAEAAIGAEREQTALLNEAYAGQTAVAEAAEDALLRQEKEAMLSQIFANYKDAVRLLSGTQTPVYDGAVTLFVAEQSLPAYIQPESSWQPYVQQLQLHRLPDCSHENILSPASLETLGPLLDQLLTAAIRHPAQAVPGVESGPAKAMHSM</sequence>
<dbReference type="InterPro" id="IPR025110">
    <property type="entry name" value="AMP-bd_C"/>
</dbReference>
<dbReference type="InterPro" id="IPR000873">
    <property type="entry name" value="AMP-dep_synth/lig_dom"/>
</dbReference>
<evidence type="ECO:0000313" key="6">
    <source>
        <dbReference type="Proteomes" id="UP000654304"/>
    </source>
</evidence>